<gene>
    <name evidence="2" type="ORF">EDB81DRAFT_69622</name>
</gene>
<dbReference type="Gene3D" id="3.40.50.1820">
    <property type="entry name" value="alpha/beta hydrolase"/>
    <property type="match status" value="1"/>
</dbReference>
<evidence type="ECO:0000259" key="1">
    <source>
        <dbReference type="Pfam" id="PF00561"/>
    </source>
</evidence>
<dbReference type="AlphaFoldDB" id="A0A9P9EPW5"/>
<feature type="domain" description="AB hydrolase-1" evidence="1">
    <location>
        <begin position="40"/>
        <end position="271"/>
    </location>
</feature>
<dbReference type="InterPro" id="IPR050471">
    <property type="entry name" value="AB_hydrolase"/>
</dbReference>
<dbReference type="Pfam" id="PF00561">
    <property type="entry name" value="Abhydrolase_1"/>
    <property type="match status" value="1"/>
</dbReference>
<proteinExistence type="predicted"/>
<dbReference type="SUPFAM" id="SSF53474">
    <property type="entry name" value="alpha/beta-Hydrolases"/>
    <property type="match status" value="1"/>
</dbReference>
<dbReference type="PANTHER" id="PTHR43433">
    <property type="entry name" value="HYDROLASE, ALPHA/BETA FOLD FAMILY PROTEIN"/>
    <property type="match status" value="1"/>
</dbReference>
<comment type="caution">
    <text evidence="2">The sequence shown here is derived from an EMBL/GenBank/DDBJ whole genome shotgun (WGS) entry which is preliminary data.</text>
</comment>
<reference evidence="2" key="1">
    <citation type="journal article" date="2021" name="Nat. Commun.">
        <title>Genetic determinants of endophytism in the Arabidopsis root mycobiome.</title>
        <authorList>
            <person name="Mesny F."/>
            <person name="Miyauchi S."/>
            <person name="Thiergart T."/>
            <person name="Pickel B."/>
            <person name="Atanasova L."/>
            <person name="Karlsson M."/>
            <person name="Huettel B."/>
            <person name="Barry K.W."/>
            <person name="Haridas S."/>
            <person name="Chen C."/>
            <person name="Bauer D."/>
            <person name="Andreopoulos W."/>
            <person name="Pangilinan J."/>
            <person name="LaButti K."/>
            <person name="Riley R."/>
            <person name="Lipzen A."/>
            <person name="Clum A."/>
            <person name="Drula E."/>
            <person name="Henrissat B."/>
            <person name="Kohler A."/>
            <person name="Grigoriev I.V."/>
            <person name="Martin F.M."/>
            <person name="Hacquard S."/>
        </authorList>
    </citation>
    <scope>NUCLEOTIDE SEQUENCE</scope>
    <source>
        <strain evidence="2">MPI-CAGE-AT-0147</strain>
    </source>
</reference>
<dbReference type="Proteomes" id="UP000738349">
    <property type="component" value="Unassembled WGS sequence"/>
</dbReference>
<sequence length="288" mass="31332">MATYETALDRSIILRETKIAYRIIGLTSGIPLVIAVHFRGTMDHWDPALINPLATHRPVILLDSPGVDRSGGDVPETIAGFAQVYIDVIKALGYHQIDMMGFSFGGAVAQMVALNAPDLVRRLILCGTIPSIGPDVVPGDATAFGKLLEATTLQQYCDAFLSAFFSASDHAQAKGEDVWERIAGSRPNDLTLVDRNVAGKQAAAFSRFMNPDDAEQGSYNRLHELRIPVLVLSGSDDILMPTENSILLWRKLTNAARHLHLYPASGHGFLFQYAGEVALLVNNFLSSD</sequence>
<organism evidence="2 3">
    <name type="scientific">Dactylonectria macrodidyma</name>
    <dbReference type="NCBI Taxonomy" id="307937"/>
    <lineage>
        <taxon>Eukaryota</taxon>
        <taxon>Fungi</taxon>
        <taxon>Dikarya</taxon>
        <taxon>Ascomycota</taxon>
        <taxon>Pezizomycotina</taxon>
        <taxon>Sordariomycetes</taxon>
        <taxon>Hypocreomycetidae</taxon>
        <taxon>Hypocreales</taxon>
        <taxon>Nectriaceae</taxon>
        <taxon>Dactylonectria</taxon>
    </lineage>
</organism>
<evidence type="ECO:0000313" key="2">
    <source>
        <dbReference type="EMBL" id="KAH7141029.1"/>
    </source>
</evidence>
<protein>
    <submittedName>
        <fullName evidence="2">Alpha/Beta hydrolase protein</fullName>
    </submittedName>
</protein>
<accession>A0A9P9EPW5</accession>
<dbReference type="GO" id="GO:0016787">
    <property type="term" value="F:hydrolase activity"/>
    <property type="evidence" value="ECO:0007669"/>
    <property type="project" value="UniProtKB-KW"/>
</dbReference>
<dbReference type="OrthoDB" id="8119704at2759"/>
<evidence type="ECO:0000313" key="3">
    <source>
        <dbReference type="Proteomes" id="UP000738349"/>
    </source>
</evidence>
<keyword evidence="3" id="KW-1185">Reference proteome</keyword>
<dbReference type="EMBL" id="JAGMUV010000011">
    <property type="protein sequence ID" value="KAH7141029.1"/>
    <property type="molecule type" value="Genomic_DNA"/>
</dbReference>
<dbReference type="PANTHER" id="PTHR43433:SF5">
    <property type="entry name" value="AB HYDROLASE-1 DOMAIN-CONTAINING PROTEIN"/>
    <property type="match status" value="1"/>
</dbReference>
<name>A0A9P9EPW5_9HYPO</name>
<dbReference type="PRINTS" id="PR00111">
    <property type="entry name" value="ABHYDROLASE"/>
</dbReference>
<dbReference type="InterPro" id="IPR029058">
    <property type="entry name" value="AB_hydrolase_fold"/>
</dbReference>
<dbReference type="InterPro" id="IPR000073">
    <property type="entry name" value="AB_hydrolase_1"/>
</dbReference>
<keyword evidence="2" id="KW-0378">Hydrolase</keyword>